<dbReference type="GO" id="GO:0002098">
    <property type="term" value="P:tRNA wobble uridine modification"/>
    <property type="evidence" value="ECO:0007669"/>
    <property type="project" value="InterPro"/>
</dbReference>
<dbReference type="Gene3D" id="3.40.50.300">
    <property type="entry name" value="P-loop containing nucleotide triphosphate hydrolases"/>
    <property type="match status" value="2"/>
</dbReference>
<sequence>MAVSAMNLNEKARINGTIVRLRYLETSVGNSAIDRLMGGGLPVSGVYLIDERNSRTYSSVLAKYFLAEDRFIMAVSAMNLNEKARINGTTVRLRYLETSVGNSAIDRLMGGGLPVSGVYLIDERNSRTYSSVLARYFLAEELSSRPSHVVSGVYHGHNLFVASPSTDPSEIVSKLPEKIEENNEEVAERSTLVDEPIKIAWRYASVPKVNSSLTNRRSKTQFDLAKTIDNSLLKSCNISKYPLESCSRTIAASYSELWIELRRVLSLQKHCSLHNATGDSSSLDRSLLRIFVEGELVCIALILFFFFFHSLL</sequence>
<dbReference type="PANTHER" id="PTHR12896:SF1">
    <property type="entry name" value="ELONGATOR COMPLEX PROTEIN 4"/>
    <property type="match status" value="1"/>
</dbReference>
<dbReference type="GO" id="GO:0033588">
    <property type="term" value="C:elongator holoenzyme complex"/>
    <property type="evidence" value="ECO:0007669"/>
    <property type="project" value="InterPro"/>
</dbReference>
<evidence type="ECO:0000256" key="5">
    <source>
        <dbReference type="ARBA" id="ARBA00020265"/>
    </source>
</evidence>
<proteinExistence type="inferred from homology"/>
<protein>
    <recommendedName>
        <fullName evidence="5">Elongator complex protein 4</fullName>
    </recommendedName>
</protein>
<keyword evidence="9" id="KW-0472">Membrane</keyword>
<dbReference type="PANTHER" id="PTHR12896">
    <property type="entry name" value="PAX6 NEIGHBOR PROTEIN PAXNEB"/>
    <property type="match status" value="1"/>
</dbReference>
<evidence type="ECO:0000256" key="1">
    <source>
        <dbReference type="ARBA" id="ARBA00004123"/>
    </source>
</evidence>
<name>A0A0M3IX84_ASCLU</name>
<comment type="subcellular location">
    <subcellularLocation>
        <location evidence="2">Cytoplasm</location>
    </subcellularLocation>
    <subcellularLocation>
        <location evidence="1">Nucleus</location>
    </subcellularLocation>
</comment>
<dbReference type="GO" id="GO:0008023">
    <property type="term" value="C:transcription elongation factor complex"/>
    <property type="evidence" value="ECO:0007669"/>
    <property type="project" value="TreeGrafter"/>
</dbReference>
<evidence type="ECO:0000256" key="4">
    <source>
        <dbReference type="ARBA" id="ARBA00007573"/>
    </source>
</evidence>
<dbReference type="UniPathway" id="UPA00988"/>
<keyword evidence="9" id="KW-1133">Transmembrane helix</keyword>
<dbReference type="Proteomes" id="UP000036681">
    <property type="component" value="Unplaced"/>
</dbReference>
<keyword evidence="8" id="KW-0539">Nucleus</keyword>
<evidence type="ECO:0000256" key="3">
    <source>
        <dbReference type="ARBA" id="ARBA00005043"/>
    </source>
</evidence>
<comment type="pathway">
    <text evidence="3">tRNA modification; 5-methoxycarbonylmethyl-2-thiouridine-tRNA biosynthesis.</text>
</comment>
<evidence type="ECO:0000256" key="6">
    <source>
        <dbReference type="ARBA" id="ARBA00022490"/>
    </source>
</evidence>
<evidence type="ECO:0000256" key="9">
    <source>
        <dbReference type="SAM" id="Phobius"/>
    </source>
</evidence>
<keyword evidence="7" id="KW-0819">tRNA processing</keyword>
<dbReference type="GO" id="GO:0005737">
    <property type="term" value="C:cytoplasm"/>
    <property type="evidence" value="ECO:0007669"/>
    <property type="project" value="UniProtKB-SubCell"/>
</dbReference>
<evidence type="ECO:0000256" key="7">
    <source>
        <dbReference type="ARBA" id="ARBA00022694"/>
    </source>
</evidence>
<dbReference type="Pfam" id="PF05625">
    <property type="entry name" value="PAXNEB"/>
    <property type="match status" value="2"/>
</dbReference>
<evidence type="ECO:0000313" key="11">
    <source>
        <dbReference type="WBParaSite" id="ALUE_0002336201-mRNA-1"/>
    </source>
</evidence>
<evidence type="ECO:0000256" key="8">
    <source>
        <dbReference type="ARBA" id="ARBA00023242"/>
    </source>
</evidence>
<dbReference type="InterPro" id="IPR027417">
    <property type="entry name" value="P-loop_NTPase"/>
</dbReference>
<keyword evidence="10" id="KW-1185">Reference proteome</keyword>
<dbReference type="InterPro" id="IPR008728">
    <property type="entry name" value="Elongator_complex_protein_4"/>
</dbReference>
<feature type="transmembrane region" description="Helical" evidence="9">
    <location>
        <begin position="290"/>
        <end position="311"/>
    </location>
</feature>
<dbReference type="WBParaSite" id="ALUE_0002336201-mRNA-1">
    <property type="protein sequence ID" value="ALUE_0002336201-mRNA-1"/>
    <property type="gene ID" value="ALUE_0002336201"/>
</dbReference>
<organism evidence="10 11">
    <name type="scientific">Ascaris lumbricoides</name>
    <name type="common">Giant roundworm</name>
    <dbReference type="NCBI Taxonomy" id="6252"/>
    <lineage>
        <taxon>Eukaryota</taxon>
        <taxon>Metazoa</taxon>
        <taxon>Ecdysozoa</taxon>
        <taxon>Nematoda</taxon>
        <taxon>Chromadorea</taxon>
        <taxon>Rhabditida</taxon>
        <taxon>Spirurina</taxon>
        <taxon>Ascaridomorpha</taxon>
        <taxon>Ascaridoidea</taxon>
        <taxon>Ascarididae</taxon>
        <taxon>Ascaris</taxon>
    </lineage>
</organism>
<keyword evidence="9" id="KW-0812">Transmembrane</keyword>
<reference evidence="11" key="1">
    <citation type="submission" date="2017-02" db="UniProtKB">
        <authorList>
            <consortium name="WormBaseParasite"/>
        </authorList>
    </citation>
    <scope>IDENTIFICATION</scope>
</reference>
<evidence type="ECO:0000256" key="2">
    <source>
        <dbReference type="ARBA" id="ARBA00004496"/>
    </source>
</evidence>
<keyword evidence="6" id="KW-0963">Cytoplasm</keyword>
<comment type="similarity">
    <text evidence="4">Belongs to the ELP4 family.</text>
</comment>
<accession>A0A0M3IX84</accession>
<dbReference type="AlphaFoldDB" id="A0A0M3IX84"/>
<evidence type="ECO:0000313" key="10">
    <source>
        <dbReference type="Proteomes" id="UP000036681"/>
    </source>
</evidence>